<evidence type="ECO:0000256" key="7">
    <source>
        <dbReference type="SAM" id="MobiDB-lite"/>
    </source>
</evidence>
<feature type="region of interest" description="Disordered" evidence="7">
    <location>
        <begin position="941"/>
        <end position="965"/>
    </location>
</feature>
<feature type="binding site" evidence="6">
    <location>
        <begin position="59"/>
        <end position="66"/>
    </location>
    <ligand>
        <name>ATP</name>
        <dbReference type="ChEBI" id="CHEBI:30616"/>
    </ligand>
</feature>
<dbReference type="Gene3D" id="1.20.1060.20">
    <property type="match status" value="1"/>
</dbReference>
<dbReference type="EMBL" id="FNWL01000001">
    <property type="protein sequence ID" value="SEH11958.1"/>
    <property type="molecule type" value="Genomic_DNA"/>
</dbReference>
<dbReference type="GO" id="GO:0016887">
    <property type="term" value="F:ATP hydrolysis activity"/>
    <property type="evidence" value="ECO:0007669"/>
    <property type="project" value="InterPro"/>
</dbReference>
<sequence>MTTRGVIPLVSSPTGTFPDTDGGLEERMYIKALVLDNFKSFGRKTKIPFYEDFTVVTGPNGSGKSNIIDAVLFALGLARTRGIRAEKLTDLIYNPGHEDSSSSSGPREATVEVILDNSDETLTRTQVVNAAGSDDVGEVDEIRIRRRVKETEDNYYSYYYLNDRSVNLSDIQDLLAQAGVTPEGYNVVMQGDVTEIINMTPYARRQIIDEIAGVAEFDAKKEDAFEELEVVEERIDEAELRIEEKRDRLGQLEDERQSALRYRRLRREKEEYEGYKKASELEEKREELATAEDRAAGLEDDLEELQRELDERQGTVVRLQEDLEDLNAEIERKGEDEQLRIKSEIEEIKGEISRLEDKIESSEAQIEEAEANRREAFVQIDRKQEQIEDLDTEMRDYKLEKASIKSEIQERESEREELVAEIDAVDTEFDELKADLAERKDDLEEAKTTKNDLQREQDRLLDEARRRSNEISEKEDTIERHREELPEIESKRSELERELEKAEKNRENIAGVVDDLRDEKRRLQSDVDDVDDTIQSKQQEYAELEANAGESGDSSFGRAVTTILNAGIDGVHGAVAQLGNVAGEYAVACETAAGGRLANVVVSDDVIGQQCIDHLKSRNAGRATFLPMTDMNQRRLPNAPSDPGVVDFAYNLVDFDTQFADVFSYVLGDTLVVEDLETARSYMGDYRMVTLDGDLVEKSGAMTGGSGKGSRYSFTGGGEGQLERVAKQITELQEERESLRSDLRDVEERLDDARDRKTDAGDEVRSIESKLEGLDDKRESIEADIETLEDELEELEAERESVDDRMTELADEIETKTAAVESIEADIDDLETELADSKIPELTAQIEELENEIDEREERIADLDSKLNELSLEKEYAEDAIEDLHDDIETAQNRTAEHEDRIEELEAEIEDNEGKLEEKREAVEDLEEELTELKDVRSDLKEELSEARTKRDQQQDRVNAVESKLEETRGRVSDLEWEIESLEGEVGEYDPEDVPDHETVLEMIEYLTADMEAMEPVNMLAIDEYDDVRSDLEELEDAKATLVEEAEGIRERIEQYETQKKQTFMDSYDEIAEQFTEIFEKLSEGTGELHLEDEEDPFEGGLTMKAQPGDKPIQRLDAMSGGEKSLTALAFIFAIQRHNPAPFYALDEVDAFLDAVNAERIGQMVDELSDKAQFVVVSHRSAMLDRSERAIGVTMQQDNVSAVTGIDLSEGSPEGEEVPASD</sequence>
<dbReference type="InterPro" id="IPR011890">
    <property type="entry name" value="SMC_prok"/>
</dbReference>
<comment type="subcellular location">
    <subcellularLocation>
        <location evidence="6">Cytoplasm</location>
    </subcellularLocation>
</comment>
<name>A0A1H6FP96_9EURY</name>
<comment type="subunit">
    <text evidence="6">Homodimer.</text>
</comment>
<accession>A0A1H6FP96</accession>
<gene>
    <name evidence="6" type="primary">smc</name>
    <name evidence="9" type="ORF">SAMN04487967_0590</name>
</gene>
<feature type="domain" description="SMC hinge" evidence="8">
    <location>
        <begin position="569"/>
        <end position="683"/>
    </location>
</feature>
<feature type="compositionally biased region" description="Basic and acidic residues" evidence="7">
    <location>
        <begin position="941"/>
        <end position="955"/>
    </location>
</feature>
<dbReference type="InterPro" id="IPR024704">
    <property type="entry name" value="SMC"/>
</dbReference>
<keyword evidence="2 6" id="KW-0547">Nucleotide-binding</keyword>
<evidence type="ECO:0000259" key="8">
    <source>
        <dbReference type="SMART" id="SM00968"/>
    </source>
</evidence>
<dbReference type="InterPro" id="IPR010935">
    <property type="entry name" value="SMC_hinge"/>
</dbReference>
<evidence type="ECO:0000313" key="9">
    <source>
        <dbReference type="EMBL" id="SEH11958.1"/>
    </source>
</evidence>
<keyword evidence="10" id="KW-1185">Reference proteome</keyword>
<dbReference type="InterPro" id="IPR036277">
    <property type="entry name" value="SMC_hinge_sf"/>
</dbReference>
<evidence type="ECO:0000256" key="6">
    <source>
        <dbReference type="HAMAP-Rule" id="MF_01894"/>
    </source>
</evidence>
<dbReference type="PIRSF" id="PIRSF005719">
    <property type="entry name" value="SMC"/>
    <property type="match status" value="1"/>
</dbReference>
<dbReference type="HAMAP" id="MF_01894">
    <property type="entry name" value="Smc_prok"/>
    <property type="match status" value="1"/>
</dbReference>
<dbReference type="SMART" id="SM00968">
    <property type="entry name" value="SMC_hinge"/>
    <property type="match status" value="1"/>
</dbReference>
<dbReference type="GO" id="GO:0007059">
    <property type="term" value="P:chromosome segregation"/>
    <property type="evidence" value="ECO:0007669"/>
    <property type="project" value="UniProtKB-UniRule"/>
</dbReference>
<reference evidence="10" key="1">
    <citation type="submission" date="2016-10" db="EMBL/GenBank/DDBJ databases">
        <authorList>
            <person name="Varghese N."/>
            <person name="Submissions S."/>
        </authorList>
    </citation>
    <scope>NUCLEOTIDE SEQUENCE [LARGE SCALE GENOMIC DNA]</scope>
    <source>
        <strain evidence="10">CGMCC 1.8981</strain>
    </source>
</reference>
<dbReference type="InterPro" id="IPR027417">
    <property type="entry name" value="P-loop_NTPase"/>
</dbReference>
<dbReference type="GO" id="GO:0005737">
    <property type="term" value="C:cytoplasm"/>
    <property type="evidence" value="ECO:0007669"/>
    <property type="project" value="UniProtKB-SubCell"/>
</dbReference>
<feature type="region of interest" description="Disordered" evidence="7">
    <location>
        <begin position="439"/>
        <end position="493"/>
    </location>
</feature>
<evidence type="ECO:0000256" key="4">
    <source>
        <dbReference type="ARBA" id="ARBA00023054"/>
    </source>
</evidence>
<dbReference type="GO" id="GO:0003677">
    <property type="term" value="F:DNA binding"/>
    <property type="evidence" value="ECO:0007669"/>
    <property type="project" value="UniProtKB-UniRule"/>
</dbReference>
<keyword evidence="4 6" id="KW-0175">Coiled coil</keyword>
<dbReference type="Pfam" id="PF06470">
    <property type="entry name" value="SMC_hinge"/>
    <property type="match status" value="1"/>
</dbReference>
<dbReference type="Gene3D" id="3.40.50.300">
    <property type="entry name" value="P-loop containing nucleotide triphosphate hydrolases"/>
    <property type="match status" value="2"/>
</dbReference>
<comment type="domain">
    <text evidence="6">Contains large globular domains required for ATP hydrolysis at each terminus and a third globular domain forming a flexible hinge near the middle of the molecule. These domains are separated by coiled-coil structures.</text>
</comment>
<protein>
    <recommendedName>
        <fullName evidence="6">Chromosome partition protein Smc</fullName>
    </recommendedName>
</protein>
<evidence type="ECO:0000313" key="10">
    <source>
        <dbReference type="Proteomes" id="UP000199112"/>
    </source>
</evidence>
<dbReference type="SUPFAM" id="SSF75553">
    <property type="entry name" value="Smc hinge domain"/>
    <property type="match status" value="1"/>
</dbReference>
<dbReference type="GO" id="GO:0030261">
    <property type="term" value="P:chromosome condensation"/>
    <property type="evidence" value="ECO:0007669"/>
    <property type="project" value="InterPro"/>
</dbReference>
<dbReference type="SUPFAM" id="SSF90257">
    <property type="entry name" value="Myosin rod fragments"/>
    <property type="match status" value="1"/>
</dbReference>
<dbReference type="InterPro" id="IPR003395">
    <property type="entry name" value="RecF/RecN/SMC_N"/>
</dbReference>
<dbReference type="GO" id="GO:0007062">
    <property type="term" value="P:sister chromatid cohesion"/>
    <property type="evidence" value="ECO:0007669"/>
    <property type="project" value="InterPro"/>
</dbReference>
<dbReference type="NCBIfam" id="TIGR02168">
    <property type="entry name" value="SMC_prok_B"/>
    <property type="match status" value="1"/>
</dbReference>
<feature type="coiled-coil region" evidence="6">
    <location>
        <begin position="1018"/>
        <end position="1059"/>
    </location>
</feature>
<dbReference type="SUPFAM" id="SSF57997">
    <property type="entry name" value="Tropomyosin"/>
    <property type="match status" value="1"/>
</dbReference>
<dbReference type="AlphaFoldDB" id="A0A1H6FP96"/>
<comment type="similarity">
    <text evidence="6">Belongs to the SMC family.</text>
</comment>
<proteinExistence type="inferred from homology"/>
<dbReference type="SUPFAM" id="SSF52540">
    <property type="entry name" value="P-loop containing nucleoside triphosphate hydrolases"/>
    <property type="match status" value="1"/>
</dbReference>
<evidence type="ECO:0000256" key="1">
    <source>
        <dbReference type="ARBA" id="ARBA00022490"/>
    </source>
</evidence>
<dbReference type="GO" id="GO:0005694">
    <property type="term" value="C:chromosome"/>
    <property type="evidence" value="ECO:0007669"/>
    <property type="project" value="InterPro"/>
</dbReference>
<dbReference type="Gene3D" id="1.10.287.1490">
    <property type="match status" value="4"/>
</dbReference>
<evidence type="ECO:0000256" key="5">
    <source>
        <dbReference type="ARBA" id="ARBA00023125"/>
    </source>
</evidence>
<dbReference type="GO" id="GO:0006260">
    <property type="term" value="P:DNA replication"/>
    <property type="evidence" value="ECO:0007669"/>
    <property type="project" value="UniProtKB-UniRule"/>
</dbReference>
<dbReference type="Gene3D" id="3.30.70.1620">
    <property type="match status" value="1"/>
</dbReference>
<keyword evidence="3 6" id="KW-0067">ATP-binding</keyword>
<organism evidence="9 10">
    <name type="scientific">Natronorubrum sediminis</name>
    <dbReference type="NCBI Taxonomy" id="640943"/>
    <lineage>
        <taxon>Archaea</taxon>
        <taxon>Methanobacteriati</taxon>
        <taxon>Methanobacteriota</taxon>
        <taxon>Stenosarchaea group</taxon>
        <taxon>Halobacteria</taxon>
        <taxon>Halobacteriales</taxon>
        <taxon>Natrialbaceae</taxon>
        <taxon>Natronorubrum</taxon>
    </lineage>
</organism>
<evidence type="ECO:0000256" key="2">
    <source>
        <dbReference type="ARBA" id="ARBA00022741"/>
    </source>
</evidence>
<dbReference type="Proteomes" id="UP000199112">
    <property type="component" value="Unassembled WGS sequence"/>
</dbReference>
<comment type="function">
    <text evidence="6">Required for chromosome condensation and partitioning.</text>
</comment>
<dbReference type="Pfam" id="PF02463">
    <property type="entry name" value="SMC_N"/>
    <property type="match status" value="1"/>
</dbReference>
<keyword evidence="5 6" id="KW-0238">DNA-binding</keyword>
<dbReference type="NCBIfam" id="TIGR02169">
    <property type="entry name" value="SMC_prok_A"/>
    <property type="match status" value="1"/>
</dbReference>
<keyword evidence="1 6" id="KW-0963">Cytoplasm</keyword>
<dbReference type="PANTHER" id="PTHR43977">
    <property type="entry name" value="STRUCTURAL MAINTENANCE OF CHROMOSOMES PROTEIN 3"/>
    <property type="match status" value="1"/>
</dbReference>
<evidence type="ECO:0000256" key="3">
    <source>
        <dbReference type="ARBA" id="ARBA00022840"/>
    </source>
</evidence>
<comment type="caution">
    <text evidence="6">Lacks conserved residue(s) required for the propagation of feature annotation.</text>
</comment>
<dbReference type="GO" id="GO:0005524">
    <property type="term" value="F:ATP binding"/>
    <property type="evidence" value="ECO:0007669"/>
    <property type="project" value="UniProtKB-UniRule"/>
</dbReference>